<proteinExistence type="predicted"/>
<keyword evidence="1" id="KW-0245">EGF-like domain</keyword>
<dbReference type="PROSITE" id="PS00022">
    <property type="entry name" value="EGF_1"/>
    <property type="match status" value="2"/>
</dbReference>
<dbReference type="SUPFAM" id="SSF57196">
    <property type="entry name" value="EGF/Laminin"/>
    <property type="match status" value="1"/>
</dbReference>
<comment type="caution">
    <text evidence="1">Lacks conserved residue(s) required for the propagation of feature annotation.</text>
</comment>
<feature type="disulfide bond" evidence="1">
    <location>
        <begin position="53"/>
        <end position="62"/>
    </location>
</feature>
<keyword evidence="1" id="KW-1015">Disulfide bond</keyword>
<evidence type="ECO:0000256" key="1">
    <source>
        <dbReference type="PROSITE-ProRule" id="PRU00076"/>
    </source>
</evidence>
<dbReference type="Proteomes" id="UP000747542">
    <property type="component" value="Unassembled WGS sequence"/>
</dbReference>
<organism evidence="3 4">
    <name type="scientific">Homarus americanus</name>
    <name type="common">American lobster</name>
    <dbReference type="NCBI Taxonomy" id="6706"/>
    <lineage>
        <taxon>Eukaryota</taxon>
        <taxon>Metazoa</taxon>
        <taxon>Ecdysozoa</taxon>
        <taxon>Arthropoda</taxon>
        <taxon>Crustacea</taxon>
        <taxon>Multicrustacea</taxon>
        <taxon>Malacostraca</taxon>
        <taxon>Eumalacostraca</taxon>
        <taxon>Eucarida</taxon>
        <taxon>Decapoda</taxon>
        <taxon>Pleocyemata</taxon>
        <taxon>Astacidea</taxon>
        <taxon>Nephropoidea</taxon>
        <taxon>Nephropidae</taxon>
        <taxon>Homarus</taxon>
    </lineage>
</organism>
<gene>
    <name evidence="3" type="ORF">Hamer_G007045</name>
</gene>
<accession>A0A8J5T6I8</accession>
<reference evidence="3" key="1">
    <citation type="journal article" date="2021" name="Sci. Adv.">
        <title>The American lobster genome reveals insights on longevity, neural, and immune adaptations.</title>
        <authorList>
            <person name="Polinski J.M."/>
            <person name="Zimin A.V."/>
            <person name="Clark K.F."/>
            <person name="Kohn A.B."/>
            <person name="Sadowski N."/>
            <person name="Timp W."/>
            <person name="Ptitsyn A."/>
            <person name="Khanna P."/>
            <person name="Romanova D.Y."/>
            <person name="Williams P."/>
            <person name="Greenwood S.J."/>
            <person name="Moroz L.L."/>
            <person name="Walt D.R."/>
            <person name="Bodnar A.G."/>
        </authorList>
    </citation>
    <scope>NUCLEOTIDE SEQUENCE</scope>
    <source>
        <strain evidence="3">GMGI-L3</strain>
    </source>
</reference>
<dbReference type="PROSITE" id="PS50026">
    <property type="entry name" value="EGF_3"/>
    <property type="match status" value="1"/>
</dbReference>
<evidence type="ECO:0000313" key="4">
    <source>
        <dbReference type="Proteomes" id="UP000747542"/>
    </source>
</evidence>
<evidence type="ECO:0000313" key="3">
    <source>
        <dbReference type="EMBL" id="KAG7172800.1"/>
    </source>
</evidence>
<keyword evidence="4" id="KW-1185">Reference proteome</keyword>
<feature type="domain" description="EGF-like" evidence="2">
    <location>
        <begin position="21"/>
        <end position="63"/>
    </location>
</feature>
<name>A0A8J5T6I8_HOMAM</name>
<evidence type="ECO:0000259" key="2">
    <source>
        <dbReference type="PROSITE" id="PS50026"/>
    </source>
</evidence>
<dbReference type="EMBL" id="JAHLQT010010484">
    <property type="protein sequence ID" value="KAG7172800.1"/>
    <property type="molecule type" value="Genomic_DNA"/>
</dbReference>
<sequence length="116" mass="13303">MGKYRFRCECTEDARGDHCQLGGLCTGGVEDRRSWCSHHGECRYIARESICACDNDFYGRMCQYHFTTIPSYDQTCDRLLDCQHNCHLRVKSQMRYAFCSCSAGYVSANTTHCVAE</sequence>
<feature type="non-terminal residue" evidence="3">
    <location>
        <position position="116"/>
    </location>
</feature>
<protein>
    <recommendedName>
        <fullName evidence="2">EGF-like domain-containing protein</fullName>
    </recommendedName>
</protein>
<dbReference type="AlphaFoldDB" id="A0A8J5T6I8"/>
<comment type="caution">
    <text evidence="3">The sequence shown here is derived from an EMBL/GenBank/DDBJ whole genome shotgun (WGS) entry which is preliminary data.</text>
</comment>
<dbReference type="InterPro" id="IPR000742">
    <property type="entry name" value="EGF"/>
</dbReference>